<dbReference type="Gene3D" id="3.40.50.300">
    <property type="entry name" value="P-loop containing nucleotide triphosphate hydrolases"/>
    <property type="match status" value="1"/>
</dbReference>
<accession>A0A2H9TKB4</accession>
<dbReference type="PROSITE" id="PS51722">
    <property type="entry name" value="G_TR_2"/>
    <property type="match status" value="1"/>
</dbReference>
<dbReference type="SUPFAM" id="SSF50447">
    <property type="entry name" value="Translation proteins"/>
    <property type="match status" value="1"/>
</dbReference>
<dbReference type="EMBL" id="MTSL01000137">
    <property type="protein sequence ID" value="PJF18175.1"/>
    <property type="molecule type" value="Genomic_DNA"/>
</dbReference>
<sequence>MSHQVSITALPIPSLPIRRGHGCCQQLMASPCSTDSASSFSAGSPISITKEFSLVEQLNQQLLSTGREWPDYELLVSEYAAACRQIDAVFLQQQTSTKAEGWFLVRKTPHCVESIPEVRVAVVGNVDAGKSTMLGVLTSGALDDGRGKARVGLFRHKHEIESGRTSSIGQECLAFDSAGQVINSPASSRRHGSDEIIPEAHKVITFMDLAGHERYLKTTMFGLTGGAPDYAMLMVGANAGLIGMAKEHLAMTFALSTPVMVVVTKIDMSPPNILEGTIRQLQKVLKSPSARRTPMMIKSPEDVIVASKNFVTQRLCPIFQVSNVSGEGIDHLKNFLHLLPQGVKYGATEAPAEFQITDTYVVPGVGTVVAGTMISGTVSLGQTLYLGPDSLGNFTSCQIKGVQRKRVTVPKVYAGQCASLALKKIKRSMIRKGMVVVGKELAIQPPPESHSCREFEAEVVILFHSTTIGPRYQAMLHCGVVRQTVSLVSMQNEVLRTGDRALVRFRFMRFPEYLKVGARLLFREGRTKGVGKITALYE</sequence>
<keyword evidence="3" id="KW-0342">GTP-binding</keyword>
<dbReference type="CDD" id="cd03694">
    <property type="entry name" value="GTPBP_II"/>
    <property type="match status" value="1"/>
</dbReference>
<dbReference type="InterPro" id="IPR027417">
    <property type="entry name" value="P-loop_NTPase"/>
</dbReference>
<evidence type="ECO:0000313" key="6">
    <source>
        <dbReference type="Proteomes" id="UP000240830"/>
    </source>
</evidence>
<dbReference type="FunFam" id="2.40.30.10:FF:000014">
    <property type="entry name" value="Probable GTP-binding protein 1"/>
    <property type="match status" value="1"/>
</dbReference>
<protein>
    <submittedName>
        <fullName evidence="5">Gtp-binding protein 1</fullName>
    </submittedName>
</protein>
<comment type="similarity">
    <text evidence="1">Belongs to the TRAFAC class translation factor GTPase superfamily. Classic translation factor GTPase family. EF-Tu/EF-1A subfamily.</text>
</comment>
<dbReference type="Proteomes" id="UP000240830">
    <property type="component" value="Unassembled WGS sequence"/>
</dbReference>
<evidence type="ECO:0000313" key="5">
    <source>
        <dbReference type="EMBL" id="PJF18175.1"/>
    </source>
</evidence>
<gene>
    <name evidence="5" type="ORF">PSACC_02029</name>
</gene>
<proteinExistence type="inferred from homology"/>
<evidence type="ECO:0000256" key="3">
    <source>
        <dbReference type="ARBA" id="ARBA00023134"/>
    </source>
</evidence>
<organism evidence="5 6">
    <name type="scientific">Paramicrosporidium saccamoebae</name>
    <dbReference type="NCBI Taxonomy" id="1246581"/>
    <lineage>
        <taxon>Eukaryota</taxon>
        <taxon>Fungi</taxon>
        <taxon>Fungi incertae sedis</taxon>
        <taxon>Cryptomycota</taxon>
        <taxon>Cryptomycota incertae sedis</taxon>
        <taxon>Paramicrosporidium</taxon>
    </lineage>
</organism>
<dbReference type="PANTHER" id="PTHR43721">
    <property type="entry name" value="ELONGATION FACTOR TU-RELATED"/>
    <property type="match status" value="1"/>
</dbReference>
<name>A0A2H9TKB4_9FUNG</name>
<dbReference type="SUPFAM" id="SSF52540">
    <property type="entry name" value="P-loop containing nucleoside triphosphate hydrolases"/>
    <property type="match status" value="1"/>
</dbReference>
<dbReference type="InterPro" id="IPR000795">
    <property type="entry name" value="T_Tr_GTP-bd_dom"/>
</dbReference>
<dbReference type="Pfam" id="PF03144">
    <property type="entry name" value="GTP_EFTU_D2"/>
    <property type="match status" value="1"/>
</dbReference>
<comment type="caution">
    <text evidence="5">The sequence shown here is derived from an EMBL/GenBank/DDBJ whole genome shotgun (WGS) entry which is preliminary data.</text>
</comment>
<dbReference type="FunFam" id="2.40.30.10:FF:000084">
    <property type="entry name" value="GTP-binding elongation factor Tu family"/>
    <property type="match status" value="1"/>
</dbReference>
<dbReference type="CDD" id="cd04165">
    <property type="entry name" value="GTPBP1_like"/>
    <property type="match status" value="1"/>
</dbReference>
<evidence type="ECO:0000256" key="2">
    <source>
        <dbReference type="ARBA" id="ARBA00022741"/>
    </source>
</evidence>
<dbReference type="Gene3D" id="2.40.30.10">
    <property type="entry name" value="Translation factors"/>
    <property type="match status" value="1"/>
</dbReference>
<dbReference type="Pfam" id="PF00009">
    <property type="entry name" value="GTP_EFTU"/>
    <property type="match status" value="1"/>
</dbReference>
<dbReference type="AlphaFoldDB" id="A0A2H9TKB4"/>
<keyword evidence="6" id="KW-1185">Reference proteome</keyword>
<dbReference type="CDD" id="cd03708">
    <property type="entry name" value="GTPBP_III"/>
    <property type="match status" value="1"/>
</dbReference>
<dbReference type="GO" id="GO:0003746">
    <property type="term" value="F:translation elongation factor activity"/>
    <property type="evidence" value="ECO:0007669"/>
    <property type="project" value="TreeGrafter"/>
</dbReference>
<keyword evidence="2" id="KW-0547">Nucleotide-binding</keyword>
<dbReference type="SUPFAM" id="SSF50465">
    <property type="entry name" value="EF-Tu/eEF-1alpha/eIF2-gamma C-terminal domain"/>
    <property type="match status" value="1"/>
</dbReference>
<dbReference type="GO" id="GO:0005525">
    <property type="term" value="F:GTP binding"/>
    <property type="evidence" value="ECO:0007669"/>
    <property type="project" value="UniProtKB-KW"/>
</dbReference>
<dbReference type="InterPro" id="IPR035531">
    <property type="entry name" value="GTPBP1-like"/>
</dbReference>
<reference evidence="5 6" key="1">
    <citation type="submission" date="2016-10" db="EMBL/GenBank/DDBJ databases">
        <title>The genome of Paramicrosporidium saccamoebae is the missing link in understanding Cryptomycota and Microsporidia evolution.</title>
        <authorList>
            <person name="Quandt C.A."/>
            <person name="Beaudet D."/>
            <person name="Corsaro D."/>
            <person name="Michel R."/>
            <person name="Corradi N."/>
            <person name="James T."/>
        </authorList>
    </citation>
    <scope>NUCLEOTIDE SEQUENCE [LARGE SCALE GENOMIC DNA]</scope>
    <source>
        <strain evidence="5 6">KSL3</strain>
    </source>
</reference>
<feature type="domain" description="Tr-type G" evidence="4">
    <location>
        <begin position="115"/>
        <end position="344"/>
    </location>
</feature>
<dbReference type="PANTHER" id="PTHR43721:SF9">
    <property type="entry name" value="GTP-BINDING PROTEIN 1"/>
    <property type="match status" value="1"/>
</dbReference>
<dbReference type="GO" id="GO:0003924">
    <property type="term" value="F:GTPase activity"/>
    <property type="evidence" value="ECO:0007669"/>
    <property type="project" value="InterPro"/>
</dbReference>
<evidence type="ECO:0000259" key="4">
    <source>
        <dbReference type="PROSITE" id="PS51722"/>
    </source>
</evidence>
<dbReference type="InterPro" id="IPR050055">
    <property type="entry name" value="EF-Tu_GTPase"/>
</dbReference>
<dbReference type="InterPro" id="IPR004161">
    <property type="entry name" value="EFTu-like_2"/>
</dbReference>
<dbReference type="InterPro" id="IPR009000">
    <property type="entry name" value="Transl_B-barrel_sf"/>
</dbReference>
<dbReference type="FunFam" id="3.40.50.300:FF:000091">
    <property type="entry name" value="Probable GTP-binding protein 1"/>
    <property type="match status" value="1"/>
</dbReference>
<evidence type="ECO:0000256" key="1">
    <source>
        <dbReference type="ARBA" id="ARBA00007249"/>
    </source>
</evidence>
<dbReference type="OrthoDB" id="248233at2759"/>
<dbReference type="InterPro" id="IPR009001">
    <property type="entry name" value="Transl_elong_EF1A/Init_IF2_C"/>
</dbReference>